<dbReference type="PANTHER" id="PTHR16537">
    <property type="entry name" value="SJOEGREN SYNDROME/SCLERODERMA AUTOANTIGEN 1"/>
    <property type="match status" value="1"/>
</dbReference>
<dbReference type="Pfam" id="PF06677">
    <property type="entry name" value="Auto_anti-p27"/>
    <property type="match status" value="1"/>
</dbReference>
<dbReference type="InterPro" id="IPR051888">
    <property type="entry name" value="UPF0148_domain"/>
</dbReference>
<dbReference type="InterPro" id="IPR009563">
    <property type="entry name" value="SSSCA1"/>
</dbReference>
<dbReference type="Proteomes" id="UP001597052">
    <property type="component" value="Unassembled WGS sequence"/>
</dbReference>
<reference evidence="2 3" key="1">
    <citation type="journal article" date="2019" name="Int. J. Syst. Evol. Microbiol.">
        <title>The Global Catalogue of Microorganisms (GCM) 10K type strain sequencing project: providing services to taxonomists for standard genome sequencing and annotation.</title>
        <authorList>
            <consortium name="The Broad Institute Genomics Platform"/>
            <consortium name="The Broad Institute Genome Sequencing Center for Infectious Disease"/>
            <person name="Wu L."/>
            <person name="Ma J."/>
        </authorList>
    </citation>
    <scope>NUCLEOTIDE SEQUENCE [LARGE SCALE GENOMIC DNA]</scope>
    <source>
        <strain evidence="2 3">CGMCC 1.10593</strain>
    </source>
</reference>
<name>A0ABD6D274_9EURY</name>
<feature type="compositionally biased region" description="Basic and acidic residues" evidence="1">
    <location>
        <begin position="1"/>
        <end position="25"/>
    </location>
</feature>
<feature type="region of interest" description="Disordered" evidence="1">
    <location>
        <begin position="67"/>
        <end position="188"/>
    </location>
</feature>
<accession>A0ABD6D274</accession>
<feature type="compositionally biased region" description="Low complexity" evidence="1">
    <location>
        <begin position="73"/>
        <end position="86"/>
    </location>
</feature>
<proteinExistence type="predicted"/>
<feature type="compositionally biased region" description="Basic and acidic residues" evidence="1">
    <location>
        <begin position="178"/>
        <end position="188"/>
    </location>
</feature>
<dbReference type="AlphaFoldDB" id="A0ABD6D274"/>
<protein>
    <submittedName>
        <fullName evidence="2">Sjogren's syndrome/scleroderma autoantigen 1 family protein</fullName>
    </submittedName>
</protein>
<dbReference type="PANTHER" id="PTHR16537:SF1">
    <property type="entry name" value="PROTEIN ZNRD2"/>
    <property type="match status" value="1"/>
</dbReference>
<sequence length="207" mass="22146">MSDFDKEAEREKLRKKFADDEEKRASTQRMSELLLKGATMTNKHCSRCSDPLFRYDGQTFCPSCQAEGAAVDPQAEANGAEPAPEGASEEQPADPQDHETRGSAEPSQPTQPQAGQSAQPQTGESARPQAGSSEPISSVTGRQNKTGPTGVETRPDASAGDLTEARGSLTRTVTRFARAAEETDDPRRARELLAAAREAAATLAELE</sequence>
<evidence type="ECO:0000313" key="2">
    <source>
        <dbReference type="EMBL" id="MFD1640404.1"/>
    </source>
</evidence>
<feature type="compositionally biased region" description="Polar residues" evidence="1">
    <location>
        <begin position="105"/>
        <end position="147"/>
    </location>
</feature>
<feature type="region of interest" description="Disordered" evidence="1">
    <location>
        <begin position="1"/>
        <end position="30"/>
    </location>
</feature>
<keyword evidence="3" id="KW-1185">Reference proteome</keyword>
<dbReference type="EMBL" id="JBHUDM010000001">
    <property type="protein sequence ID" value="MFD1640404.1"/>
    <property type="molecule type" value="Genomic_DNA"/>
</dbReference>
<dbReference type="RefSeq" id="WP_256397408.1">
    <property type="nucleotide sequence ID" value="NZ_JANHDJ010000007.1"/>
</dbReference>
<evidence type="ECO:0000256" key="1">
    <source>
        <dbReference type="SAM" id="MobiDB-lite"/>
    </source>
</evidence>
<comment type="caution">
    <text evidence="2">The sequence shown here is derived from an EMBL/GenBank/DDBJ whole genome shotgun (WGS) entry which is preliminary data.</text>
</comment>
<evidence type="ECO:0000313" key="3">
    <source>
        <dbReference type="Proteomes" id="UP001597052"/>
    </source>
</evidence>
<organism evidence="2 3">
    <name type="scientific">Halohasta litorea</name>
    <dbReference type="NCBI Taxonomy" id="869891"/>
    <lineage>
        <taxon>Archaea</taxon>
        <taxon>Methanobacteriati</taxon>
        <taxon>Methanobacteriota</taxon>
        <taxon>Stenosarchaea group</taxon>
        <taxon>Halobacteria</taxon>
        <taxon>Halobacteriales</taxon>
        <taxon>Haloferacaceae</taxon>
        <taxon>Halohasta</taxon>
    </lineage>
</organism>
<gene>
    <name evidence="2" type="ORF">ACFSBW_00755</name>
</gene>